<gene>
    <name evidence="2" type="ORF">J2S48_002418</name>
</gene>
<dbReference type="EMBL" id="JAVDYE010000001">
    <property type="protein sequence ID" value="MDR7382903.1"/>
    <property type="molecule type" value="Genomic_DNA"/>
</dbReference>
<keyword evidence="3" id="KW-1185">Reference proteome</keyword>
<proteinExistence type="predicted"/>
<sequence length="215" mass="24082">MEKSDRNAEAAFDPESEFDFDPEEDRADRVGITFVPVDDFDKVQGDEWVAIQADGTAWKRGWLDHAIERASDPRSEGPAIILRESRKSVEWGASGASVEYLAHVGSTFYDAAVAYGVGKLIEEMGKRLAARWRDTDGEDLTISEEEATHAARWRLATRYEVQDADFILQSIETEGPTATMCFVRRESGAEYEVTVRKGRGGTHLVRCKRRLPPAP</sequence>
<dbReference type="RefSeq" id="WP_274991681.1">
    <property type="nucleotide sequence ID" value="NZ_JAJQQP010000001.1"/>
</dbReference>
<dbReference type="Proteomes" id="UP001183585">
    <property type="component" value="Unassembled WGS sequence"/>
</dbReference>
<organism evidence="2 3">
    <name type="scientific">Promicromonospora iranensis</name>
    <dbReference type="NCBI Taxonomy" id="1105144"/>
    <lineage>
        <taxon>Bacteria</taxon>
        <taxon>Bacillati</taxon>
        <taxon>Actinomycetota</taxon>
        <taxon>Actinomycetes</taxon>
        <taxon>Micrococcales</taxon>
        <taxon>Promicromonosporaceae</taxon>
        <taxon>Promicromonospora</taxon>
    </lineage>
</organism>
<accession>A0ABU2CNK3</accession>
<protein>
    <submittedName>
        <fullName evidence="2">Uncharacterized protein</fullName>
    </submittedName>
</protein>
<reference evidence="2 3" key="1">
    <citation type="submission" date="2023-07" db="EMBL/GenBank/DDBJ databases">
        <title>Sequencing the genomes of 1000 actinobacteria strains.</title>
        <authorList>
            <person name="Klenk H.-P."/>
        </authorList>
    </citation>
    <scope>NUCLEOTIDE SEQUENCE [LARGE SCALE GENOMIC DNA]</scope>
    <source>
        <strain evidence="2 3">DSM 45554</strain>
    </source>
</reference>
<evidence type="ECO:0000313" key="3">
    <source>
        <dbReference type="Proteomes" id="UP001183585"/>
    </source>
</evidence>
<feature type="region of interest" description="Disordered" evidence="1">
    <location>
        <begin position="1"/>
        <end position="24"/>
    </location>
</feature>
<evidence type="ECO:0000313" key="2">
    <source>
        <dbReference type="EMBL" id="MDR7382903.1"/>
    </source>
</evidence>
<comment type="caution">
    <text evidence="2">The sequence shown here is derived from an EMBL/GenBank/DDBJ whole genome shotgun (WGS) entry which is preliminary data.</text>
</comment>
<feature type="compositionally biased region" description="Acidic residues" evidence="1">
    <location>
        <begin position="12"/>
        <end position="24"/>
    </location>
</feature>
<evidence type="ECO:0000256" key="1">
    <source>
        <dbReference type="SAM" id="MobiDB-lite"/>
    </source>
</evidence>
<name>A0ABU2CNK3_9MICO</name>